<gene>
    <name evidence="2" type="ORF">L596_009011</name>
</gene>
<reference evidence="2 3" key="2">
    <citation type="journal article" date="2019" name="G3 (Bethesda)">
        <title>Hybrid Assembly of the Genome of the Entomopathogenic Nematode Steinernema carpocapsae Identifies the X-Chromosome.</title>
        <authorList>
            <person name="Serra L."/>
            <person name="Macchietto M."/>
            <person name="Macias-Munoz A."/>
            <person name="McGill C.J."/>
            <person name="Rodriguez I.M."/>
            <person name="Rodriguez B."/>
            <person name="Murad R."/>
            <person name="Mortazavi A."/>
        </authorList>
    </citation>
    <scope>NUCLEOTIDE SEQUENCE [LARGE SCALE GENOMIC DNA]</scope>
    <source>
        <strain evidence="2 3">ALL</strain>
    </source>
</reference>
<keyword evidence="3" id="KW-1185">Reference proteome</keyword>
<feature type="compositionally biased region" description="Polar residues" evidence="1">
    <location>
        <begin position="350"/>
        <end position="363"/>
    </location>
</feature>
<sequence length="377" mass="41639">MTNDHIKAKPAIIHALTTEPSNFPSQKPFLKEAIDPFRFAFKRLSLPNLYAMGSQRLFAGYLLVFGLFSSAFAEETSGTEYYPDGHKTHYDQATSYSSSGGSHTETKTPIESTPQHAEHSNPYSPTYSQQQAQQPQAAYYSIPTAYNEVPQAQAAPQGYHSGIPPAPAVYKPATSAYSQPALPTYHQPATSVYNQPAPPTYHQYQQPVQATSVYHQSQPQTYHSQPLPGYNVQPAYNAQPAQETYKPATSVYNPPPAPKIPKQTDYNPYGQQQAPQPQGYGWEKDFHKQHGFDMNKFTQGFDPGFGHDLNQKLAQHFDHASYVPKPRNGHELPQPLQYGQPALGAPHQASHGSPQPQRYNPSPSLGAGFQGLSAKKA</sequence>
<dbReference type="STRING" id="34508.A0A4U5PEY3"/>
<feature type="region of interest" description="Disordered" evidence="1">
    <location>
        <begin position="92"/>
        <end position="134"/>
    </location>
</feature>
<protein>
    <submittedName>
        <fullName evidence="2">Uncharacterized protein</fullName>
    </submittedName>
</protein>
<evidence type="ECO:0000256" key="1">
    <source>
        <dbReference type="SAM" id="MobiDB-lite"/>
    </source>
</evidence>
<name>A0A4U5PEY3_STECR</name>
<comment type="caution">
    <text evidence="2">The sequence shown here is derived from an EMBL/GenBank/DDBJ whole genome shotgun (WGS) entry which is preliminary data.</text>
</comment>
<feature type="region of interest" description="Disordered" evidence="1">
    <location>
        <begin position="321"/>
        <end position="377"/>
    </location>
</feature>
<proteinExistence type="predicted"/>
<evidence type="ECO:0000313" key="3">
    <source>
        <dbReference type="Proteomes" id="UP000298663"/>
    </source>
</evidence>
<accession>A0A4U5PEY3</accession>
<feature type="compositionally biased region" description="Low complexity" evidence="1">
    <location>
        <begin position="122"/>
        <end position="134"/>
    </location>
</feature>
<dbReference type="AlphaFoldDB" id="A0A4U5PEY3"/>
<reference evidence="2 3" key="1">
    <citation type="journal article" date="2015" name="Genome Biol.">
        <title>Comparative genomics of Steinernema reveals deeply conserved gene regulatory networks.</title>
        <authorList>
            <person name="Dillman A.R."/>
            <person name="Macchietto M."/>
            <person name="Porter C.F."/>
            <person name="Rogers A."/>
            <person name="Williams B."/>
            <person name="Antoshechkin I."/>
            <person name="Lee M.M."/>
            <person name="Goodwin Z."/>
            <person name="Lu X."/>
            <person name="Lewis E.E."/>
            <person name="Goodrich-Blair H."/>
            <person name="Stock S.P."/>
            <person name="Adams B.J."/>
            <person name="Sternberg P.W."/>
            <person name="Mortazavi A."/>
        </authorList>
    </citation>
    <scope>NUCLEOTIDE SEQUENCE [LARGE SCALE GENOMIC DNA]</scope>
    <source>
        <strain evidence="2 3">ALL</strain>
    </source>
</reference>
<evidence type="ECO:0000313" key="2">
    <source>
        <dbReference type="EMBL" id="TKR94761.1"/>
    </source>
</evidence>
<feature type="compositionally biased region" description="Polar residues" evidence="1">
    <location>
        <begin position="92"/>
        <end position="115"/>
    </location>
</feature>
<organism evidence="2 3">
    <name type="scientific">Steinernema carpocapsae</name>
    <name type="common">Entomopathogenic nematode</name>
    <dbReference type="NCBI Taxonomy" id="34508"/>
    <lineage>
        <taxon>Eukaryota</taxon>
        <taxon>Metazoa</taxon>
        <taxon>Ecdysozoa</taxon>
        <taxon>Nematoda</taxon>
        <taxon>Chromadorea</taxon>
        <taxon>Rhabditida</taxon>
        <taxon>Tylenchina</taxon>
        <taxon>Panagrolaimomorpha</taxon>
        <taxon>Strongyloidoidea</taxon>
        <taxon>Steinernematidae</taxon>
        <taxon>Steinernema</taxon>
    </lineage>
</organism>
<dbReference type="EMBL" id="AZBU02000002">
    <property type="protein sequence ID" value="TKR94761.1"/>
    <property type="molecule type" value="Genomic_DNA"/>
</dbReference>
<dbReference type="OrthoDB" id="10672708at2759"/>
<dbReference type="Proteomes" id="UP000298663">
    <property type="component" value="Unassembled WGS sequence"/>
</dbReference>